<dbReference type="Gene3D" id="3.20.20.150">
    <property type="entry name" value="Divalent-metal-dependent TIM barrel enzymes"/>
    <property type="match status" value="1"/>
</dbReference>
<feature type="domain" description="Xylose isomerase-like TIM barrel" evidence="1">
    <location>
        <begin position="58"/>
        <end position="303"/>
    </location>
</feature>
<dbReference type="SUPFAM" id="SSF51658">
    <property type="entry name" value="Xylose isomerase-like"/>
    <property type="match status" value="1"/>
</dbReference>
<dbReference type="InterPro" id="IPR013022">
    <property type="entry name" value="Xyl_isomerase-like_TIM-brl"/>
</dbReference>
<reference evidence="2 3" key="1">
    <citation type="journal article" date="2013" name="Stand. Genomic Sci.">
        <title>Genomic Encyclopedia of Type Strains, Phase I: The one thousand microbial genomes (KMG-I) project.</title>
        <authorList>
            <person name="Kyrpides N.C."/>
            <person name="Woyke T."/>
            <person name="Eisen J.A."/>
            <person name="Garrity G."/>
            <person name="Lilburn T.G."/>
            <person name="Beck B.J."/>
            <person name="Whitman W.B."/>
            <person name="Hugenholtz P."/>
            <person name="Klenk H.P."/>
        </authorList>
    </citation>
    <scope>NUCLEOTIDE SEQUENCE [LARGE SCALE GENOMIC DNA]</scope>
    <source>
        <strain evidence="2 3">DSM 13484</strain>
    </source>
</reference>
<dbReference type="Proteomes" id="UP000316778">
    <property type="component" value="Unassembled WGS sequence"/>
</dbReference>
<sequence length="306" mass="34461">MNTSRRDFLKKGAVALAGSALLPGAGRLLATAKIKAITGVQLYSVRDDMKRDPAGTLQQIAGMGYKYVEHANYVNRKFYGWAPKAFKQRLDDLGLLMPSGHTVMAKRHWDAAKKDFTDEWKYTVEDAATVGQQYVISPWLDEELRKTYDGFMAYMDVFNKSGELCKKSGMKFGYHNHDFEFSVKLNGRQLFDLMLENTDPSLVAQQLDIGNMYHAGGIALDIVKKYPGRFELMHVKDEIKSTKGEMGGDYESTVLGKGVIPVKEVIDLGKKSGGTTHFIIEQESYQGKTPLECVKEDLHMMQQWGY</sequence>
<dbReference type="InterPro" id="IPR036237">
    <property type="entry name" value="Xyl_isomerase-like_sf"/>
</dbReference>
<dbReference type="InterPro" id="IPR006311">
    <property type="entry name" value="TAT_signal"/>
</dbReference>
<proteinExistence type="predicted"/>
<accession>A0A562SSV1</accession>
<protein>
    <submittedName>
        <fullName evidence="2">Sugar phosphate isomerase/epimerase</fullName>
    </submittedName>
</protein>
<dbReference type="PANTHER" id="PTHR12110">
    <property type="entry name" value="HYDROXYPYRUVATE ISOMERASE"/>
    <property type="match status" value="1"/>
</dbReference>
<dbReference type="GO" id="GO:0016853">
    <property type="term" value="F:isomerase activity"/>
    <property type="evidence" value="ECO:0007669"/>
    <property type="project" value="UniProtKB-KW"/>
</dbReference>
<dbReference type="EMBL" id="VLLG01000005">
    <property type="protein sequence ID" value="TWI84094.1"/>
    <property type="molecule type" value="Genomic_DNA"/>
</dbReference>
<name>A0A562SSV1_CHIJA</name>
<evidence type="ECO:0000259" key="1">
    <source>
        <dbReference type="Pfam" id="PF01261"/>
    </source>
</evidence>
<dbReference type="AlphaFoldDB" id="A0A562SSV1"/>
<dbReference type="PANTHER" id="PTHR12110:SF41">
    <property type="entry name" value="INOSOSE DEHYDRATASE"/>
    <property type="match status" value="1"/>
</dbReference>
<gene>
    <name evidence="2" type="ORF">LX66_4456</name>
</gene>
<keyword evidence="3" id="KW-1185">Reference proteome</keyword>
<evidence type="ECO:0000313" key="2">
    <source>
        <dbReference type="EMBL" id="TWI84094.1"/>
    </source>
</evidence>
<evidence type="ECO:0000313" key="3">
    <source>
        <dbReference type="Proteomes" id="UP000316778"/>
    </source>
</evidence>
<dbReference type="PROSITE" id="PS51318">
    <property type="entry name" value="TAT"/>
    <property type="match status" value="1"/>
</dbReference>
<keyword evidence="2" id="KW-0413">Isomerase</keyword>
<dbReference type="Pfam" id="PF01261">
    <property type="entry name" value="AP_endonuc_2"/>
    <property type="match status" value="1"/>
</dbReference>
<dbReference type="OrthoDB" id="9798407at2"/>
<dbReference type="InterPro" id="IPR050312">
    <property type="entry name" value="IolE/XylAMocC-like"/>
</dbReference>
<dbReference type="RefSeq" id="WP_145717627.1">
    <property type="nucleotide sequence ID" value="NZ_BAAAFY010000002.1"/>
</dbReference>
<organism evidence="2 3">
    <name type="scientific">Chitinophaga japonensis</name>
    <name type="common">Flexibacter japonensis</name>
    <dbReference type="NCBI Taxonomy" id="104662"/>
    <lineage>
        <taxon>Bacteria</taxon>
        <taxon>Pseudomonadati</taxon>
        <taxon>Bacteroidota</taxon>
        <taxon>Chitinophagia</taxon>
        <taxon>Chitinophagales</taxon>
        <taxon>Chitinophagaceae</taxon>
        <taxon>Chitinophaga</taxon>
    </lineage>
</organism>
<comment type="caution">
    <text evidence="2">The sequence shown here is derived from an EMBL/GenBank/DDBJ whole genome shotgun (WGS) entry which is preliminary data.</text>
</comment>